<evidence type="ECO:0000256" key="6">
    <source>
        <dbReference type="ARBA" id="ARBA00023136"/>
    </source>
</evidence>
<dbReference type="SUPFAM" id="SSF161098">
    <property type="entry name" value="MetI-like"/>
    <property type="match status" value="1"/>
</dbReference>
<keyword evidence="4 7" id="KW-0812">Transmembrane</keyword>
<evidence type="ECO:0000313" key="10">
    <source>
        <dbReference type="Proteomes" id="UP000075683"/>
    </source>
</evidence>
<dbReference type="InterPro" id="IPR000515">
    <property type="entry name" value="MetI-like"/>
</dbReference>
<protein>
    <recommendedName>
        <fullName evidence="8">ABC transmembrane type-1 domain-containing protein</fullName>
    </recommendedName>
</protein>
<gene>
    <name evidence="9" type="ORF">B4135_1590</name>
</gene>
<reference evidence="9 10" key="1">
    <citation type="submission" date="2016-01" db="EMBL/GenBank/DDBJ databases">
        <title>Draft Genome Sequences of Seven Thermophilic Sporeformers Isolated from Foods.</title>
        <authorList>
            <person name="Berendsen E.M."/>
            <person name="Wells-Bennik M.H."/>
            <person name="Krawcyk A.O."/>
            <person name="De Jong A."/>
            <person name="Holsappel S."/>
            <person name="Eijlander R.T."/>
            <person name="Kuipers O.P."/>
        </authorList>
    </citation>
    <scope>NUCLEOTIDE SEQUENCE [LARGE SCALE GENOMIC DNA]</scope>
    <source>
        <strain evidence="9 10">B4135</strain>
    </source>
</reference>
<comment type="subcellular location">
    <subcellularLocation>
        <location evidence="1 7">Cell membrane</location>
        <topology evidence="1 7">Multi-pass membrane protein</topology>
    </subcellularLocation>
</comment>
<dbReference type="STRING" id="301148.B4135_1590"/>
<evidence type="ECO:0000256" key="7">
    <source>
        <dbReference type="RuleBase" id="RU363032"/>
    </source>
</evidence>
<dbReference type="GO" id="GO:0055085">
    <property type="term" value="P:transmembrane transport"/>
    <property type="evidence" value="ECO:0007669"/>
    <property type="project" value="InterPro"/>
</dbReference>
<evidence type="ECO:0000313" key="9">
    <source>
        <dbReference type="EMBL" id="KYD21964.1"/>
    </source>
</evidence>
<evidence type="ECO:0000256" key="4">
    <source>
        <dbReference type="ARBA" id="ARBA00022692"/>
    </source>
</evidence>
<dbReference type="GO" id="GO:0005886">
    <property type="term" value="C:plasma membrane"/>
    <property type="evidence" value="ECO:0007669"/>
    <property type="project" value="UniProtKB-SubCell"/>
</dbReference>
<dbReference type="EMBL" id="LQYT01000016">
    <property type="protein sequence ID" value="KYD21964.1"/>
    <property type="molecule type" value="Genomic_DNA"/>
</dbReference>
<feature type="transmembrane region" description="Helical" evidence="7">
    <location>
        <begin position="136"/>
        <end position="165"/>
    </location>
</feature>
<dbReference type="Proteomes" id="UP000075683">
    <property type="component" value="Unassembled WGS sequence"/>
</dbReference>
<keyword evidence="3" id="KW-1003">Cell membrane</keyword>
<keyword evidence="5 7" id="KW-1133">Transmembrane helix</keyword>
<accession>A0A150MBN7</accession>
<dbReference type="PANTHER" id="PTHR43163:SF6">
    <property type="entry name" value="DIPEPTIDE TRANSPORT SYSTEM PERMEASE PROTEIN DPPB-RELATED"/>
    <property type="match status" value="1"/>
</dbReference>
<comment type="similarity">
    <text evidence="7">Belongs to the binding-protein-dependent transport system permease family.</text>
</comment>
<dbReference type="InterPro" id="IPR035906">
    <property type="entry name" value="MetI-like_sf"/>
</dbReference>
<dbReference type="PROSITE" id="PS50928">
    <property type="entry name" value="ABC_TM1"/>
    <property type="match status" value="1"/>
</dbReference>
<sequence>MMYKYIIRRLLVFIPMLFILTVIVFALVRAAPGDPFTARLMDPKIDPEVYEKQREALGLNDPVPVQYWRWLSQVLQGDFGESIVYKGREVTDLIASRITNTIQLGVFSLFITIIISIPIGMYSARKPYSLLDYGATAFSFFGLAIPNFFFGLIAIYIFSIALGWFPSQGSVSEPGLSGFELFFDRLHHLVLPGITLGLSGTAAYMRYMRSEVLDVLTSDYIRTARAKGMSERTVLYKHTLRNALIPIITLLGFELGTILSGAVITEGVFQYPGLGMLFLQAIGNRDYPTIMAINLLLGFFILLGNLLADIFYAIVDPRIRYE</sequence>
<dbReference type="InterPro" id="IPR045621">
    <property type="entry name" value="BPD_transp_1_N"/>
</dbReference>
<keyword evidence="2 7" id="KW-0813">Transport</keyword>
<evidence type="ECO:0000256" key="2">
    <source>
        <dbReference type="ARBA" id="ARBA00022448"/>
    </source>
</evidence>
<feature type="transmembrane region" description="Helical" evidence="7">
    <location>
        <begin position="102"/>
        <end position="124"/>
    </location>
</feature>
<evidence type="ECO:0000256" key="5">
    <source>
        <dbReference type="ARBA" id="ARBA00022989"/>
    </source>
</evidence>
<dbReference type="Gene3D" id="1.10.3720.10">
    <property type="entry name" value="MetI-like"/>
    <property type="match status" value="1"/>
</dbReference>
<evidence type="ECO:0000259" key="8">
    <source>
        <dbReference type="PROSITE" id="PS50928"/>
    </source>
</evidence>
<name>A0A150MBN7_9BACI</name>
<keyword evidence="6 7" id="KW-0472">Membrane</keyword>
<dbReference type="PATRIC" id="fig|301148.3.peg.1079"/>
<feature type="transmembrane region" description="Helical" evidence="7">
    <location>
        <begin position="243"/>
        <end position="269"/>
    </location>
</feature>
<evidence type="ECO:0000256" key="3">
    <source>
        <dbReference type="ARBA" id="ARBA00022475"/>
    </source>
</evidence>
<dbReference type="CDD" id="cd06261">
    <property type="entry name" value="TM_PBP2"/>
    <property type="match status" value="1"/>
</dbReference>
<feature type="transmembrane region" description="Helical" evidence="7">
    <location>
        <begin position="289"/>
        <end position="315"/>
    </location>
</feature>
<feature type="domain" description="ABC transmembrane type-1" evidence="8">
    <location>
        <begin position="98"/>
        <end position="308"/>
    </location>
</feature>
<dbReference type="Pfam" id="PF00528">
    <property type="entry name" value="BPD_transp_1"/>
    <property type="match status" value="1"/>
</dbReference>
<comment type="caution">
    <text evidence="9">The sequence shown here is derived from an EMBL/GenBank/DDBJ whole genome shotgun (WGS) entry which is preliminary data.</text>
</comment>
<dbReference type="AlphaFoldDB" id="A0A150MBN7"/>
<proteinExistence type="inferred from homology"/>
<organism evidence="9 10">
    <name type="scientific">Caldibacillus debilis</name>
    <dbReference type="NCBI Taxonomy" id="301148"/>
    <lineage>
        <taxon>Bacteria</taxon>
        <taxon>Bacillati</taxon>
        <taxon>Bacillota</taxon>
        <taxon>Bacilli</taxon>
        <taxon>Bacillales</taxon>
        <taxon>Bacillaceae</taxon>
        <taxon>Caldibacillus</taxon>
    </lineage>
</organism>
<dbReference type="PANTHER" id="PTHR43163">
    <property type="entry name" value="DIPEPTIDE TRANSPORT SYSTEM PERMEASE PROTEIN DPPB-RELATED"/>
    <property type="match status" value="1"/>
</dbReference>
<evidence type="ECO:0000256" key="1">
    <source>
        <dbReference type="ARBA" id="ARBA00004651"/>
    </source>
</evidence>
<feature type="transmembrane region" description="Helical" evidence="7">
    <location>
        <begin position="185"/>
        <end position="205"/>
    </location>
</feature>
<dbReference type="Pfam" id="PF19300">
    <property type="entry name" value="BPD_transp_1_N"/>
    <property type="match status" value="1"/>
</dbReference>